<evidence type="ECO:0000256" key="1">
    <source>
        <dbReference type="ARBA" id="ARBA00023157"/>
    </source>
</evidence>
<feature type="chain" id="PRO_5039696918" description="Saposin B-type domain-containing protein" evidence="2">
    <location>
        <begin position="18"/>
        <end position="152"/>
    </location>
</feature>
<dbReference type="GO" id="GO:0042742">
    <property type="term" value="P:defense response to bacterium"/>
    <property type="evidence" value="ECO:0007669"/>
    <property type="project" value="InterPro"/>
</dbReference>
<feature type="domain" description="Saposin B-type" evidence="3">
    <location>
        <begin position="57"/>
        <end position="137"/>
    </location>
</feature>
<dbReference type="Gene3D" id="1.10.225.10">
    <property type="entry name" value="Saposin-like"/>
    <property type="match status" value="1"/>
</dbReference>
<reference evidence="4 5" key="1">
    <citation type="submission" date="2021-06" db="EMBL/GenBank/DDBJ databases">
        <title>Chromosome-level genome assembly of the red-tail catfish (Hemibagrus wyckioides).</title>
        <authorList>
            <person name="Shao F."/>
        </authorList>
    </citation>
    <scope>NUCLEOTIDE SEQUENCE [LARGE SCALE GENOMIC DNA]</scope>
    <source>
        <strain evidence="4">EC202008001</strain>
        <tissue evidence="4">Blood</tissue>
    </source>
</reference>
<dbReference type="PROSITE" id="PS51257">
    <property type="entry name" value="PROKAR_LIPOPROTEIN"/>
    <property type="match status" value="1"/>
</dbReference>
<sequence length="152" mass="16870">MLRNILLVFFFIGSACAFYLEYLKVHSEELTDGTLVSATSPDSFDQDEDFPASEEQIPGACALCKLVVKKVKKHLGDHENANKIKQKLMRGCNMLPAGKDLCKRLVDKHINILVEELSTDDDPKTVCVKAGICKSPSMLNLIQVFSPNSQIL</sequence>
<proteinExistence type="predicted"/>
<dbReference type="OrthoDB" id="69496at2759"/>
<dbReference type="Proteomes" id="UP000824219">
    <property type="component" value="Linkage Group LG09"/>
</dbReference>
<feature type="signal peptide" evidence="2">
    <location>
        <begin position="1"/>
        <end position="17"/>
    </location>
</feature>
<dbReference type="PANTHER" id="PTHR15541:SF2">
    <property type="entry name" value="GRANULYSIN"/>
    <property type="match status" value="1"/>
</dbReference>
<dbReference type="PANTHER" id="PTHR15541">
    <property type="entry name" value="GRANULYSIN RELATED"/>
    <property type="match status" value="1"/>
</dbReference>
<dbReference type="InterPro" id="IPR008139">
    <property type="entry name" value="SaposinB_dom"/>
</dbReference>
<gene>
    <name evidence="4" type="ORF">KOW79_008290</name>
</gene>
<evidence type="ECO:0000313" key="5">
    <source>
        <dbReference type="Proteomes" id="UP000824219"/>
    </source>
</evidence>
<dbReference type="InterPro" id="IPR007856">
    <property type="entry name" value="SapB_1"/>
</dbReference>
<dbReference type="InterPro" id="IPR008138">
    <property type="entry name" value="SapB_2"/>
</dbReference>
<accession>A0A9D3NRT7</accession>
<dbReference type="EMBL" id="JAHKSW010000009">
    <property type="protein sequence ID" value="KAG7328346.1"/>
    <property type="molecule type" value="Genomic_DNA"/>
</dbReference>
<keyword evidence="5" id="KW-1185">Reference proteome</keyword>
<evidence type="ECO:0000256" key="2">
    <source>
        <dbReference type="SAM" id="SignalP"/>
    </source>
</evidence>
<dbReference type="InterPro" id="IPR011001">
    <property type="entry name" value="Saposin-like"/>
</dbReference>
<name>A0A9D3NRT7_9TELE</name>
<evidence type="ECO:0000313" key="4">
    <source>
        <dbReference type="EMBL" id="KAG7328346.1"/>
    </source>
</evidence>
<dbReference type="GO" id="GO:0006629">
    <property type="term" value="P:lipid metabolic process"/>
    <property type="evidence" value="ECO:0007669"/>
    <property type="project" value="InterPro"/>
</dbReference>
<dbReference type="AlphaFoldDB" id="A0A9D3NRT7"/>
<keyword evidence="2" id="KW-0732">Signal</keyword>
<dbReference type="Pfam" id="PF05184">
    <property type="entry name" value="SapB_1"/>
    <property type="match status" value="1"/>
</dbReference>
<keyword evidence="1" id="KW-1015">Disulfide bond</keyword>
<dbReference type="PROSITE" id="PS50015">
    <property type="entry name" value="SAP_B"/>
    <property type="match status" value="1"/>
</dbReference>
<dbReference type="SUPFAM" id="SSF47862">
    <property type="entry name" value="Saposin"/>
    <property type="match status" value="1"/>
</dbReference>
<dbReference type="InterPro" id="IPR038847">
    <property type="entry name" value="Granulysin-like"/>
</dbReference>
<protein>
    <recommendedName>
        <fullName evidence="3">Saposin B-type domain-containing protein</fullName>
    </recommendedName>
</protein>
<organism evidence="4 5">
    <name type="scientific">Hemibagrus wyckioides</name>
    <dbReference type="NCBI Taxonomy" id="337641"/>
    <lineage>
        <taxon>Eukaryota</taxon>
        <taxon>Metazoa</taxon>
        <taxon>Chordata</taxon>
        <taxon>Craniata</taxon>
        <taxon>Vertebrata</taxon>
        <taxon>Euteleostomi</taxon>
        <taxon>Actinopterygii</taxon>
        <taxon>Neopterygii</taxon>
        <taxon>Teleostei</taxon>
        <taxon>Ostariophysi</taxon>
        <taxon>Siluriformes</taxon>
        <taxon>Bagridae</taxon>
        <taxon>Hemibagrus</taxon>
    </lineage>
</organism>
<comment type="caution">
    <text evidence="4">The sequence shown here is derived from an EMBL/GenBank/DDBJ whole genome shotgun (WGS) entry which is preliminary data.</text>
</comment>
<dbReference type="SMART" id="SM00741">
    <property type="entry name" value="SapB"/>
    <property type="match status" value="1"/>
</dbReference>
<evidence type="ECO:0000259" key="3">
    <source>
        <dbReference type="PROSITE" id="PS50015"/>
    </source>
</evidence>
<dbReference type="Pfam" id="PF03489">
    <property type="entry name" value="SapB_2"/>
    <property type="match status" value="1"/>
</dbReference>